<gene>
    <name evidence="11" type="ORF">D9C73_017175</name>
</gene>
<feature type="compositionally biased region" description="Basic residues" evidence="8">
    <location>
        <begin position="914"/>
        <end position="923"/>
    </location>
</feature>
<dbReference type="InterPro" id="IPR014799">
    <property type="entry name" value="ASD2_dom"/>
</dbReference>
<name>A0A4U5V8P3_COLLU</name>
<feature type="compositionally biased region" description="Low complexity" evidence="8">
    <location>
        <begin position="1192"/>
        <end position="1202"/>
    </location>
</feature>
<dbReference type="PROSITE" id="PS51306">
    <property type="entry name" value="ASD1"/>
    <property type="match status" value="1"/>
</dbReference>
<dbReference type="STRING" id="240159.A0A4U5V8P3"/>
<keyword evidence="5 7" id="KW-0009">Actin-binding</keyword>
<evidence type="ECO:0000256" key="7">
    <source>
        <dbReference type="PROSITE-ProRule" id="PRU00637"/>
    </source>
</evidence>
<feature type="compositionally biased region" description="Basic and acidic residues" evidence="8">
    <location>
        <begin position="1336"/>
        <end position="1373"/>
    </location>
</feature>
<comment type="subcellular location">
    <subcellularLocation>
        <location evidence="1">Cytoplasm</location>
        <location evidence="1">Cytoskeleton</location>
    </subcellularLocation>
</comment>
<evidence type="ECO:0000259" key="10">
    <source>
        <dbReference type="PROSITE" id="PS51307"/>
    </source>
</evidence>
<comment type="similarity">
    <text evidence="2">Belongs to the shroom family.</text>
</comment>
<dbReference type="InterPro" id="IPR027685">
    <property type="entry name" value="Shroom_fam"/>
</dbReference>
<feature type="compositionally biased region" description="Polar residues" evidence="8">
    <location>
        <begin position="544"/>
        <end position="558"/>
    </location>
</feature>
<feature type="compositionally biased region" description="Low complexity" evidence="8">
    <location>
        <begin position="273"/>
        <end position="285"/>
    </location>
</feature>
<dbReference type="GO" id="GO:0005874">
    <property type="term" value="C:microtubule"/>
    <property type="evidence" value="ECO:0007669"/>
    <property type="project" value="UniProtKB-KW"/>
</dbReference>
<feature type="compositionally biased region" description="Polar residues" evidence="8">
    <location>
        <begin position="1255"/>
        <end position="1265"/>
    </location>
</feature>
<evidence type="ECO:0000313" key="12">
    <source>
        <dbReference type="Proteomes" id="UP000298787"/>
    </source>
</evidence>
<feature type="region of interest" description="Disordered" evidence="8">
    <location>
        <begin position="1010"/>
        <end position="1373"/>
    </location>
</feature>
<keyword evidence="12" id="KW-1185">Reference proteome</keyword>
<evidence type="ECO:0000256" key="4">
    <source>
        <dbReference type="ARBA" id="ARBA00022701"/>
    </source>
</evidence>
<dbReference type="GO" id="GO:0016324">
    <property type="term" value="C:apical plasma membrane"/>
    <property type="evidence" value="ECO:0007669"/>
    <property type="project" value="TreeGrafter"/>
</dbReference>
<feature type="region of interest" description="Disordered" evidence="8">
    <location>
        <begin position="708"/>
        <end position="772"/>
    </location>
</feature>
<feature type="region of interest" description="Disordered" evidence="8">
    <location>
        <begin position="311"/>
        <end position="388"/>
    </location>
</feature>
<evidence type="ECO:0000256" key="1">
    <source>
        <dbReference type="ARBA" id="ARBA00004245"/>
    </source>
</evidence>
<feature type="domain" description="ASD2" evidence="10">
    <location>
        <begin position="1377"/>
        <end position="1640"/>
    </location>
</feature>
<proteinExistence type="inferred from homology"/>
<feature type="region of interest" description="Disordered" evidence="8">
    <location>
        <begin position="539"/>
        <end position="585"/>
    </location>
</feature>
<dbReference type="Pfam" id="PF08687">
    <property type="entry name" value="ASD2"/>
    <property type="match status" value="1"/>
</dbReference>
<keyword evidence="4" id="KW-0493">Microtubule</keyword>
<feature type="compositionally biased region" description="Low complexity" evidence="8">
    <location>
        <begin position="1157"/>
        <end position="1172"/>
    </location>
</feature>
<dbReference type="Gene3D" id="6.10.250.3120">
    <property type="match status" value="1"/>
</dbReference>
<sequence length="1641" mass="183165">MEIRKVSDLDSKFGFAHKKDTCISALPFPSCHWPQSSMESYGLHFERMNNVDLHPLSLPVSRLSPAKSNSSIADQLAHHQHGKGDSAYSSFSGGSTAPDYPSPFLTDDLQSSSLHYADLKYVKSIYHPTQVLQSDSKTMNQLYRSVEAFSQQYRSNDNINANHHNGNENFHTNNKALSKQEVTSGAPSQGAYPPVRPPPVPARLDSFIATKNLENTRVHRHSAEFQPQQPQPQQQPRPHNRQSHGLNGSRHETANPGTGSLNSDPVYSVWRGSQPQQPQAQQPSSHRPHLQPHDQTRVPLNPEYLFITDNKAASEQQKSTNILSRSPPRGTSQSEHQKRRQLSSSDACNGDHHKFSGSSSHFESQRKRSHSAHDWLGSEPARASSPWNSGQSFINSSIQHKGQFYFVTGVCKLSESGTRTHSASVCGSETGSESSTVLETHQLREKERCHSTMDNMFRPLQESSRSSSGVIPDEREVFTSVSQGKDLSFRNQDQENRRLSLISMQSSRSFETLEEIDMTQSRDIGRHTVNNPIFYCGPDRNCSPHATTQTKDVTSLISNEPHKREEQAKRGKRQPLGDVASERINKETTPLLYHLTGASRAALQPKKSSDFSMKGKEAIVNKTGHGDVAVNDNERAPKSDTSKNDRGELISACNTLDDSFKKYYKEKLKDAQSKVLRETSFKRRDLQLSWPHRTRQKPELRPPVIHTFSLSQDSETSTDTLTPSVISEETERGSIEEVRESQKEMDNETEKENGRPENVAQPQVARIGGRKRLTQEQKKMCYSEPEKLNQLGGGPVHSACRSFGNEGDILFAVEREVEEHVQQGEQGLVAARRKMFETRGRALSASSSSKTNLKHLQHKALVEYMERKTGQKVAEPQQPAPQLPPPSRQRHSLGEKPFDWGSRPLSANNEGKNTKKKLHRPHSAGRILDSSTSSIRYAQFFSAQSCSGQYAGQSNKPRWRESQGPSQGKCASVESLLDQPEPPSFFRNRSTSTPHAFEGLQAEDCEKDPLPVNTMETWSPQKNATEVSIVKPAPEGQHRVRVVAQRGKSMEELGASKLTRPSAMSKSSEELDQLWRCSSRPGGPGGLDRDMKSVSYLGDTREAQGQERGRKKQYVTDQAAKEPETVGPKSTQGQTQNQTQRKSLLKQNSEPEEDATTRNSSRSTSPAPSSSRARVHSGSPGSHGPVTDVFRSSRPPSETSSNPPSPRGLETSEKEIKSTSSTPTQTKLLCENKPSSSRVRTSSSGTASEREQSVDEPSSNGQTLDSNHEVSLSCGVTTDPSLWILPPEEESKEEVQTSPLKDNVFDDSPAPPTQASETATSPCTFVSDANISQQVEDEKNPEMGQEKTGENQEMLERGTPEGETESLEKPMERPQWEELVEAVVKADQSLARVLYPLANRKTALMLMEQLLSEDTLLMEEHYKKKQEQKGAVESTEAVEGAEPSAPDSLKPQCADLQSKADVTEKKRLLVSYIEARLRSLEETRGPLQTEIQENVAHGETLEVLVREHCLPVELERYNLFIGDLERVVNLLLCLSARLARVQNALSTVDQHTDPEEKQSLDSRHRLLCKQREDAKDLKDNLDRRENLVSTFLSRQLSAEQLQDYRRFVQTKASLLIRQKDLEEKQRLGEEQLEALSSSLNL</sequence>
<evidence type="ECO:0000256" key="3">
    <source>
        <dbReference type="ARBA" id="ARBA00022490"/>
    </source>
</evidence>
<dbReference type="GO" id="GO:0051015">
    <property type="term" value="F:actin filament binding"/>
    <property type="evidence" value="ECO:0007669"/>
    <property type="project" value="InterPro"/>
</dbReference>
<dbReference type="PROSITE" id="PS51307">
    <property type="entry name" value="ASD2"/>
    <property type="match status" value="1"/>
</dbReference>
<dbReference type="PANTHER" id="PTHR15012">
    <property type="entry name" value="APICAL PROTEIN/SHROOM-RELATED"/>
    <property type="match status" value="1"/>
</dbReference>
<dbReference type="GO" id="GO:0007015">
    <property type="term" value="P:actin filament organization"/>
    <property type="evidence" value="ECO:0007669"/>
    <property type="project" value="TreeGrafter"/>
</dbReference>
<reference evidence="11 12" key="1">
    <citation type="submission" date="2019-01" db="EMBL/GenBank/DDBJ databases">
        <title>Genome Assembly of Collichthys lucidus.</title>
        <authorList>
            <person name="Cai M."/>
            <person name="Xiao S."/>
        </authorList>
    </citation>
    <scope>NUCLEOTIDE SEQUENCE [LARGE SCALE GENOMIC DNA]</scope>
    <source>
        <strain evidence="11">JT15FE1705JMU</strain>
        <tissue evidence="11">Muscle</tissue>
    </source>
</reference>
<feature type="compositionally biased region" description="Polar residues" evidence="8">
    <location>
        <begin position="1128"/>
        <end position="1148"/>
    </location>
</feature>
<feature type="region of interest" description="Disordered" evidence="8">
    <location>
        <begin position="69"/>
        <end position="94"/>
    </location>
</feature>
<feature type="region of interest" description="Disordered" evidence="8">
    <location>
        <begin position="180"/>
        <end position="203"/>
    </location>
</feature>
<dbReference type="Pfam" id="PF08688">
    <property type="entry name" value="ASD1"/>
    <property type="match status" value="1"/>
</dbReference>
<organism evidence="11 12">
    <name type="scientific">Collichthys lucidus</name>
    <name type="common">Big head croaker</name>
    <name type="synonym">Sciaena lucida</name>
    <dbReference type="NCBI Taxonomy" id="240159"/>
    <lineage>
        <taxon>Eukaryota</taxon>
        <taxon>Metazoa</taxon>
        <taxon>Chordata</taxon>
        <taxon>Craniata</taxon>
        <taxon>Vertebrata</taxon>
        <taxon>Euteleostomi</taxon>
        <taxon>Actinopterygii</taxon>
        <taxon>Neopterygii</taxon>
        <taxon>Teleostei</taxon>
        <taxon>Neoteleostei</taxon>
        <taxon>Acanthomorphata</taxon>
        <taxon>Eupercaria</taxon>
        <taxon>Sciaenidae</taxon>
        <taxon>Collichthys</taxon>
    </lineage>
</organism>
<accession>A0A4U5V8P3</accession>
<dbReference type="GO" id="GO:0005912">
    <property type="term" value="C:adherens junction"/>
    <property type="evidence" value="ECO:0007669"/>
    <property type="project" value="TreeGrafter"/>
</dbReference>
<feature type="compositionally biased region" description="Polar residues" evidence="8">
    <location>
        <begin position="1313"/>
        <end position="1334"/>
    </location>
</feature>
<evidence type="ECO:0000256" key="5">
    <source>
        <dbReference type="ARBA" id="ARBA00023203"/>
    </source>
</evidence>
<feature type="compositionally biased region" description="Polar residues" evidence="8">
    <location>
        <begin position="708"/>
        <end position="727"/>
    </location>
</feature>
<dbReference type="InterPro" id="IPR014800">
    <property type="entry name" value="ASD1_dom"/>
</dbReference>
<feature type="compositionally biased region" description="Basic and acidic residues" evidence="8">
    <location>
        <begin position="1099"/>
        <end position="1108"/>
    </location>
</feature>
<protein>
    <submittedName>
        <fullName evidence="11">Protein Shroom1 APX</fullName>
    </submittedName>
</protein>
<feature type="compositionally biased region" description="Polar residues" evidence="8">
    <location>
        <begin position="311"/>
        <end position="334"/>
    </location>
</feature>
<keyword evidence="3" id="KW-0963">Cytoplasm</keyword>
<feature type="region of interest" description="Disordered" evidence="8">
    <location>
        <begin position="1426"/>
        <end position="1452"/>
    </location>
</feature>
<feature type="region of interest" description="Disordered" evidence="8">
    <location>
        <begin position="627"/>
        <end position="646"/>
    </location>
</feature>
<dbReference type="EMBL" id="CM014092">
    <property type="protein sequence ID" value="TKS83065.1"/>
    <property type="molecule type" value="Genomic_DNA"/>
</dbReference>
<evidence type="ECO:0000256" key="8">
    <source>
        <dbReference type="SAM" id="MobiDB-lite"/>
    </source>
</evidence>
<feature type="region of interest" description="Disordered" evidence="8">
    <location>
        <begin position="867"/>
        <end position="930"/>
    </location>
</feature>
<evidence type="ECO:0000256" key="2">
    <source>
        <dbReference type="ARBA" id="ARBA00006469"/>
    </source>
</evidence>
<dbReference type="GO" id="GO:0043296">
    <property type="term" value="C:apical junction complex"/>
    <property type="evidence" value="ECO:0007669"/>
    <property type="project" value="TreeGrafter"/>
</dbReference>
<evidence type="ECO:0000259" key="9">
    <source>
        <dbReference type="PROSITE" id="PS51306"/>
    </source>
</evidence>
<feature type="compositionally biased region" description="Polar residues" evidence="8">
    <location>
        <begin position="255"/>
        <end position="265"/>
    </location>
</feature>
<feature type="domain" description="ASD1" evidence="9">
    <location>
        <begin position="668"/>
        <end position="792"/>
    </location>
</feature>
<keyword evidence="6" id="KW-0206">Cytoskeleton</keyword>
<evidence type="ECO:0000313" key="11">
    <source>
        <dbReference type="EMBL" id="TKS83065.1"/>
    </source>
</evidence>
<feature type="compositionally biased region" description="Basic and acidic residues" evidence="8">
    <location>
        <begin position="632"/>
        <end position="646"/>
    </location>
</feature>
<feature type="region of interest" description="Disordered" evidence="8">
    <location>
        <begin position="946"/>
        <end position="992"/>
    </location>
</feature>
<evidence type="ECO:0000256" key="6">
    <source>
        <dbReference type="ARBA" id="ARBA00023212"/>
    </source>
</evidence>
<feature type="compositionally biased region" description="Pro residues" evidence="8">
    <location>
        <begin position="878"/>
        <end position="887"/>
    </location>
</feature>
<feature type="compositionally biased region" description="Polar residues" evidence="8">
    <location>
        <begin position="1014"/>
        <end position="1026"/>
    </location>
</feature>
<feature type="compositionally biased region" description="Basic and acidic residues" evidence="8">
    <location>
        <begin position="729"/>
        <end position="755"/>
    </location>
</feature>
<dbReference type="PANTHER" id="PTHR15012:SF37">
    <property type="entry name" value="PROTEIN SHROOM1"/>
    <property type="match status" value="1"/>
</dbReference>
<dbReference type="Proteomes" id="UP000298787">
    <property type="component" value="Chromosome 15"/>
</dbReference>
<feature type="region of interest" description="Disordered" evidence="8">
    <location>
        <begin position="218"/>
        <end position="296"/>
    </location>
</feature>
<dbReference type="GO" id="GO:0030864">
    <property type="term" value="C:cortical actin cytoskeleton"/>
    <property type="evidence" value="ECO:0007669"/>
    <property type="project" value="TreeGrafter"/>
</dbReference>
<feature type="compositionally biased region" description="Low complexity" evidence="8">
    <location>
        <begin position="1235"/>
        <end position="1247"/>
    </location>
</feature>
<feature type="compositionally biased region" description="Basic and acidic residues" evidence="8">
    <location>
        <begin position="560"/>
        <end position="569"/>
    </location>
</feature>
<feature type="compositionally biased region" description="Polar residues" evidence="8">
    <location>
        <begin position="946"/>
        <end position="956"/>
    </location>
</feature>